<gene>
    <name evidence="2" type="ORF">H1S01_16865</name>
</gene>
<feature type="transmembrane region" description="Helical" evidence="1">
    <location>
        <begin position="30"/>
        <end position="46"/>
    </location>
</feature>
<keyword evidence="1" id="KW-0472">Membrane</keyword>
<organism evidence="2 3">
    <name type="scientific">Heliobacterium chlorum</name>
    <dbReference type="NCBI Taxonomy" id="2698"/>
    <lineage>
        <taxon>Bacteria</taxon>
        <taxon>Bacillati</taxon>
        <taxon>Bacillota</taxon>
        <taxon>Clostridia</taxon>
        <taxon>Eubacteriales</taxon>
        <taxon>Heliobacteriaceae</taxon>
        <taxon>Heliobacterium</taxon>
    </lineage>
</organism>
<evidence type="ECO:0000256" key="1">
    <source>
        <dbReference type="SAM" id="Phobius"/>
    </source>
</evidence>
<feature type="transmembrane region" description="Helical" evidence="1">
    <location>
        <begin position="88"/>
        <end position="109"/>
    </location>
</feature>
<keyword evidence="3" id="KW-1185">Reference proteome</keyword>
<feature type="transmembrane region" description="Helical" evidence="1">
    <location>
        <begin position="121"/>
        <end position="147"/>
    </location>
</feature>
<keyword evidence="1" id="KW-0812">Transmembrane</keyword>
<reference evidence="2 3" key="1">
    <citation type="submission" date="2020-07" db="EMBL/GenBank/DDBJ databases">
        <title>Draft whole-genome sequence of Heliobacterium chlorum DSM 3682, type strain.</title>
        <authorList>
            <person name="Kyndt J.A."/>
            <person name="Meyer T.E."/>
            <person name="Imhoff J.F."/>
        </authorList>
    </citation>
    <scope>NUCLEOTIDE SEQUENCE [LARGE SCALE GENOMIC DNA]</scope>
    <source>
        <strain evidence="2 3">DSM 3682</strain>
    </source>
</reference>
<dbReference type="EMBL" id="JACVHF010000026">
    <property type="protein sequence ID" value="MBC9786140.1"/>
    <property type="molecule type" value="Genomic_DNA"/>
</dbReference>
<dbReference type="Proteomes" id="UP000617402">
    <property type="component" value="Unassembled WGS sequence"/>
</dbReference>
<keyword evidence="1" id="KW-1133">Transmembrane helix</keyword>
<sequence>MDNFEIIQQTRETLGQLVVIRYLSDELFSFNWWFLLAILIGTYVVWWKLIDKNRLMELLLFGSFIAVSVTFVEGFGTTIGLWGYKYKLVPVVPSLFPFDYTLIPILHLLTYQHTTSWKSYFITSTIVSAVYSFAFSPLLVWMGIMHIEHWRHYYHFIILLTISNLARFVLLAVIKRQFSAEGVSSKHLISPVLQPATRPIDPPEKE</sequence>
<evidence type="ECO:0000313" key="3">
    <source>
        <dbReference type="Proteomes" id="UP000617402"/>
    </source>
</evidence>
<proteinExistence type="predicted"/>
<accession>A0ABR7T5S9</accession>
<evidence type="ECO:0000313" key="2">
    <source>
        <dbReference type="EMBL" id="MBC9786140.1"/>
    </source>
</evidence>
<feature type="transmembrane region" description="Helical" evidence="1">
    <location>
        <begin position="58"/>
        <end position="82"/>
    </location>
</feature>
<dbReference type="RefSeq" id="WP_188041567.1">
    <property type="nucleotide sequence ID" value="NZ_JACVHF010000026.1"/>
</dbReference>
<dbReference type="NCBIfam" id="NF041644">
    <property type="entry name" value="CBO0543_fam"/>
    <property type="match status" value="1"/>
</dbReference>
<name>A0ABR7T5S9_HELCL</name>
<feature type="transmembrane region" description="Helical" evidence="1">
    <location>
        <begin position="153"/>
        <end position="174"/>
    </location>
</feature>
<dbReference type="InterPro" id="IPR048147">
    <property type="entry name" value="CBO0543-like"/>
</dbReference>
<comment type="caution">
    <text evidence="2">The sequence shown here is derived from an EMBL/GenBank/DDBJ whole genome shotgun (WGS) entry which is preliminary data.</text>
</comment>
<protein>
    <submittedName>
        <fullName evidence="2">Uncharacterized protein</fullName>
    </submittedName>
</protein>